<dbReference type="EMBL" id="BMMK01000066">
    <property type="protein sequence ID" value="GGM83969.1"/>
    <property type="molecule type" value="Genomic_DNA"/>
</dbReference>
<accession>A0A8J3CKK1</accession>
<sequence length="1416" mass="155032">MTYVTPIYGGSAEQIDYRLGLVQHGCGAAEKQFAYRTDVRERPLVWIGAGLAEFGIEPGSELTAEQHDLARRLMAGAHPYTGEQLVAPKVAVPEDAKLPLSALVSAVERAAAERGLPEAAAVFANDSTARKDYASAVRAVHKKGEAAYRRADHAVELARAAGLDPDAVWGAREVRTATRNLTHDDGTPRRVSVGIVGYDLNITVPKSYSLLLAFAPPDVADRVEEMYAAAVERTFRWVEERAGYVKRGHHGDGQTARHEASTGLSGWVMTHRTARPVGGRVVGDPHWHVHITISSMARSAVDGEWLTVASGGRDLMRHTAAIDRVTQAQIRQTLYREYGITYRRSEAGWWELAHVPDAAIRQFSKRNAEVTEALAELGYTSRDVSARNARVLARPSPKKHTTAAADTTLRELWRTEAAAAGLDPDQMMGEVFAAYRAGHTTAGPDVNAVMEARFGIGLDDLVAHLVDEKTGLTAHARRFSKLDVVAAVADGLPLGASVEEVGELVDTVLQHPHFLALPGGAETELVGGHGRHVVLAGAHQMVDGQLYTTADVPKLEQHILTAVERSRPEQQRAVVSEEKLGLAVAVAEAELGFPLSVEQRTALRALVTGGRAIEALEGQPGTGKTTLMAVARVAWEAEGHTVLGAATAAVASQNLEAESGIGSRTVAQILTRIDTGQGLSGVDVVVLDEANLTNDRDRARLYAEAMRTGTKIVEVGDAQQLRGVGVGSMFGYLHTALDGPRLTENRRQRAEHERAALADFRAGNYHQALRGWAAAGGLVATETTDQGLARLVDTWLQARQGVPDPHTQIKGLLAVAGTNEQVRRINEAIQTVRAHRGELGPSRTLTLPHGQLTVHVGDQVLIRRNDRHEAETTGDAVLNGYRGVVTALEPDGVRVVWHQPGQSGPDAERTAVLSHDYLAREGLSLGYCLTAHKAEGLTVGGTDGTWTRPDGHANHGTVLVWTPGLDMPALYVAASRDKGETLLFANREELETDREQLVHGDPRSEAELRDRCIDALASRAEATAETANDRPVSVDLGQAPAAEDLAAEREHQREETRQREQAAADEHHQQARQNRARLDPADLDATWARMRAWRREADEAQRAAAAQERAGTDERRQAAAAKQERERQREQVLADLKNRPGGLLSDAELTTKIEATHTAERRAATAHAQAAETLAEREPQVAAGAGPRVQALHQTMAELRGKAELQRQAEALEKEWQAVVTRASRAAGAAASERHRAETTPWYKPGQRRDHERAAQTLAEDSRWAQDQAQLIATRFGQYQQRLDGPERWRTHIPTAERAEHTRERDLDQAHRHDHAELDRLRREITHQAAAGEKARQDRATLTAEQTHRAGLEPDAARLERTVRNSYAIEQLRHRAEQLAHQRQQQQREHEHGLGHEYDYHHREHYRHGPDLGLGR</sequence>
<dbReference type="NCBIfam" id="NF041492">
    <property type="entry name" value="MobF"/>
    <property type="match status" value="1"/>
</dbReference>
<dbReference type="SUPFAM" id="SSF55464">
    <property type="entry name" value="Origin of replication-binding domain, RBD-like"/>
    <property type="match status" value="1"/>
</dbReference>
<reference evidence="3" key="2">
    <citation type="submission" date="2020-09" db="EMBL/GenBank/DDBJ databases">
        <authorList>
            <person name="Sun Q."/>
            <person name="Zhou Y."/>
        </authorList>
    </citation>
    <scope>NUCLEOTIDE SEQUENCE</scope>
    <source>
        <strain evidence="3">CGMCC 4.5737</strain>
    </source>
</reference>
<feature type="region of interest" description="Disordered" evidence="1">
    <location>
        <begin position="1046"/>
        <end position="1083"/>
    </location>
</feature>
<dbReference type="InterPro" id="IPR027417">
    <property type="entry name" value="P-loop_NTPase"/>
</dbReference>
<dbReference type="Pfam" id="PF13604">
    <property type="entry name" value="AAA_30"/>
    <property type="match status" value="1"/>
</dbReference>
<dbReference type="Gene3D" id="2.30.30.940">
    <property type="match status" value="1"/>
</dbReference>
<feature type="region of interest" description="Disordered" evidence="1">
    <location>
        <begin position="1377"/>
        <end position="1416"/>
    </location>
</feature>
<evidence type="ECO:0000259" key="2">
    <source>
        <dbReference type="Pfam" id="PF08751"/>
    </source>
</evidence>
<dbReference type="RefSeq" id="WP_189062109.1">
    <property type="nucleotide sequence ID" value="NZ_BMMK01000066.1"/>
</dbReference>
<dbReference type="InterPro" id="IPR014862">
    <property type="entry name" value="TrwC"/>
</dbReference>
<feature type="compositionally biased region" description="Basic and acidic residues" evidence="1">
    <location>
        <begin position="1346"/>
        <end position="1359"/>
    </location>
</feature>
<proteinExistence type="predicted"/>
<feature type="compositionally biased region" description="Basic and acidic residues" evidence="1">
    <location>
        <begin position="1046"/>
        <end position="1069"/>
    </location>
</feature>
<comment type="caution">
    <text evidence="3">The sequence shown here is derived from an EMBL/GenBank/DDBJ whole genome shotgun (WGS) entry which is preliminary data.</text>
</comment>
<dbReference type="Pfam" id="PF08751">
    <property type="entry name" value="TrwC"/>
    <property type="match status" value="1"/>
</dbReference>
<dbReference type="Gene3D" id="3.40.50.300">
    <property type="entry name" value="P-loop containing nucleotide triphosphate hydrolases"/>
    <property type="match status" value="2"/>
</dbReference>
<evidence type="ECO:0000313" key="3">
    <source>
        <dbReference type="EMBL" id="GGM83969.1"/>
    </source>
</evidence>
<feature type="compositionally biased region" description="Basic and acidic residues" evidence="1">
    <location>
        <begin position="1377"/>
        <end position="1410"/>
    </location>
</feature>
<name>A0A8J3CKK1_9PSEU</name>
<protein>
    <recommendedName>
        <fullName evidence="2">TrwC relaxase domain-containing protein</fullName>
    </recommendedName>
</protein>
<organism evidence="3 4">
    <name type="scientific">Longimycelium tulufanense</name>
    <dbReference type="NCBI Taxonomy" id="907463"/>
    <lineage>
        <taxon>Bacteria</taxon>
        <taxon>Bacillati</taxon>
        <taxon>Actinomycetota</taxon>
        <taxon>Actinomycetes</taxon>
        <taxon>Pseudonocardiales</taxon>
        <taxon>Pseudonocardiaceae</taxon>
        <taxon>Longimycelium</taxon>
    </lineage>
</organism>
<feature type="domain" description="TrwC relaxase" evidence="2">
    <location>
        <begin position="34"/>
        <end position="419"/>
    </location>
</feature>
<dbReference type="SUPFAM" id="SSF52540">
    <property type="entry name" value="P-loop containing nucleoside triphosphate hydrolases"/>
    <property type="match status" value="2"/>
</dbReference>
<feature type="region of interest" description="Disordered" evidence="1">
    <location>
        <begin position="1098"/>
        <end position="1130"/>
    </location>
</feature>
<evidence type="ECO:0000256" key="1">
    <source>
        <dbReference type="SAM" id="MobiDB-lite"/>
    </source>
</evidence>
<evidence type="ECO:0000313" key="4">
    <source>
        <dbReference type="Proteomes" id="UP000637578"/>
    </source>
</evidence>
<dbReference type="Proteomes" id="UP000637578">
    <property type="component" value="Unassembled WGS sequence"/>
</dbReference>
<gene>
    <name evidence="3" type="ORF">GCM10012275_63220</name>
</gene>
<feature type="region of interest" description="Disordered" evidence="1">
    <location>
        <begin position="1329"/>
        <end position="1359"/>
    </location>
</feature>
<feature type="compositionally biased region" description="Basic and acidic residues" evidence="1">
    <location>
        <begin position="1110"/>
        <end position="1130"/>
    </location>
</feature>
<keyword evidence="4" id="KW-1185">Reference proteome</keyword>
<reference evidence="3" key="1">
    <citation type="journal article" date="2014" name="Int. J. Syst. Evol. Microbiol.">
        <title>Complete genome sequence of Corynebacterium casei LMG S-19264T (=DSM 44701T), isolated from a smear-ripened cheese.</title>
        <authorList>
            <consortium name="US DOE Joint Genome Institute (JGI-PGF)"/>
            <person name="Walter F."/>
            <person name="Albersmeier A."/>
            <person name="Kalinowski J."/>
            <person name="Ruckert C."/>
        </authorList>
    </citation>
    <scope>NUCLEOTIDE SEQUENCE</scope>
    <source>
        <strain evidence="3">CGMCC 4.5737</strain>
    </source>
</reference>